<evidence type="ECO:0000313" key="2">
    <source>
        <dbReference type="EMBL" id="NPU69840.1"/>
    </source>
</evidence>
<accession>A0ABX2CPP0</accession>
<reference evidence="2" key="1">
    <citation type="submission" date="2020-05" db="EMBL/GenBank/DDBJ databases">
        <title>Nod-independent and nitrogen-fixing Bradyrhizobium aeschynomene sp. nov. isolated from nodules of Aeschynomene indica.</title>
        <authorList>
            <person name="Zhang Z."/>
        </authorList>
    </citation>
    <scope>NUCLEOTIDE SEQUENCE</scope>
    <source>
        <strain evidence="2">83012</strain>
    </source>
</reference>
<gene>
    <name evidence="2" type="ORF">HL667_32950</name>
</gene>
<organism evidence="2 3">
    <name type="scientific">Bradyrhizobium aeschynomenes</name>
    <dbReference type="NCBI Taxonomy" id="2734909"/>
    <lineage>
        <taxon>Bacteria</taxon>
        <taxon>Pseudomonadati</taxon>
        <taxon>Pseudomonadota</taxon>
        <taxon>Alphaproteobacteria</taxon>
        <taxon>Hyphomicrobiales</taxon>
        <taxon>Nitrobacteraceae</taxon>
        <taxon>Bradyrhizobium</taxon>
    </lineage>
</organism>
<evidence type="ECO:0000313" key="3">
    <source>
        <dbReference type="Proteomes" id="UP000886476"/>
    </source>
</evidence>
<comment type="caution">
    <text evidence="2">The sequence shown here is derived from an EMBL/GenBank/DDBJ whole genome shotgun (WGS) entry which is preliminary data.</text>
</comment>
<protein>
    <submittedName>
        <fullName evidence="2">Uncharacterized protein</fullName>
    </submittedName>
</protein>
<evidence type="ECO:0000256" key="1">
    <source>
        <dbReference type="SAM" id="MobiDB-lite"/>
    </source>
</evidence>
<proteinExistence type="predicted"/>
<dbReference type="EMBL" id="JABFDN010000025">
    <property type="protein sequence ID" value="NPU69840.1"/>
    <property type="molecule type" value="Genomic_DNA"/>
</dbReference>
<sequence>MSRTELKNVIRKECRSRRQRDENSLLSVARKMQKSGEIKQAAKRERGAASRGTVADDVRARTCAARWRATALPEEV</sequence>
<dbReference type="Proteomes" id="UP000886476">
    <property type="component" value="Unassembled WGS sequence"/>
</dbReference>
<feature type="region of interest" description="Disordered" evidence="1">
    <location>
        <begin position="30"/>
        <end position="55"/>
    </location>
</feature>
<name>A0ABX2CPP0_9BRAD</name>
<feature type="compositionally biased region" description="Basic and acidic residues" evidence="1">
    <location>
        <begin position="34"/>
        <end position="55"/>
    </location>
</feature>
<keyword evidence="3" id="KW-1185">Reference proteome</keyword>
<dbReference type="RefSeq" id="WP_172115268.1">
    <property type="nucleotide sequence ID" value="NZ_JABFDM010000016.1"/>
</dbReference>